<dbReference type="InterPro" id="IPR011761">
    <property type="entry name" value="ATP-grasp"/>
</dbReference>
<dbReference type="GO" id="GO:0004637">
    <property type="term" value="F:phosphoribosylamine-glycine ligase activity"/>
    <property type="evidence" value="ECO:0007669"/>
    <property type="project" value="InterPro"/>
</dbReference>
<evidence type="ECO:0000256" key="2">
    <source>
        <dbReference type="ARBA" id="ARBA00022679"/>
    </source>
</evidence>
<dbReference type="SUPFAM" id="SSF56059">
    <property type="entry name" value="Glutathione synthetase ATP-binding domain-like"/>
    <property type="match status" value="1"/>
</dbReference>
<dbReference type="InterPro" id="IPR020561">
    <property type="entry name" value="PRibGlycinamid_synth_ATP-grasp"/>
</dbReference>
<dbReference type="SUPFAM" id="SSF52540">
    <property type="entry name" value="P-loop containing nucleoside triphosphate hydrolases"/>
    <property type="match status" value="1"/>
</dbReference>
<dbReference type="PROSITE" id="PS00184">
    <property type="entry name" value="GARS"/>
    <property type="match status" value="1"/>
</dbReference>
<dbReference type="PRINTS" id="PR00094">
    <property type="entry name" value="ADENYLTKNASE"/>
</dbReference>
<sequence>MDTQTSSKRRNFAVVFVLGAPGSGKGTICDFLARKHSLLHFSVGDNLRTWMKSNVGTPLAARIQDKLDHQGFLTSAELNPFLGLAIEEAIRKDDLKGILIDGFPRCEEQLKSWAQWPFQERLPLDGKNKPDAVLLLSVTKDNAEARYLARGRDRNDSGEKFIRRFAEYLDEGPPVERHYREAGLLIEIDNNVVGGIEGLFRDSGIPCFAPTKEAAEIEGSKAYAKGFMKRYGVPTAGYEIFDDIGLAKAYVSAVNHRIVIKASGLAAGKGVFLPTRKEEAYQALEDMMVKGLFASAGSSVVIEEYLEGDEISVLTFSDGESILTLPPCQDHKRIFENNIGPNTGGMGAYTPVPFVNAQQMDEIDSQVLRPTFAGSEMEGRTFRGMLFTGIIMTSEGPKVLEYNARFGDPETQSLMMLLSLESDLALILLACTQQNLKSVTSN</sequence>
<reference evidence="12 13" key="1">
    <citation type="submission" date="2018-12" db="EMBL/GenBank/DDBJ databases">
        <title>Genome sequence and assembly of Colletotrichum trifolii.</title>
        <authorList>
            <person name="Gan P."/>
            <person name="Shirasu K."/>
        </authorList>
    </citation>
    <scope>NUCLEOTIDE SEQUENCE [LARGE SCALE GENOMIC DNA]</scope>
    <source>
        <strain evidence="12 13">543-2</strain>
    </source>
</reference>
<dbReference type="GO" id="GO:0006164">
    <property type="term" value="P:purine nucleotide biosynthetic process"/>
    <property type="evidence" value="ECO:0007669"/>
    <property type="project" value="UniProtKB-KW"/>
</dbReference>
<dbReference type="NCBIfam" id="TIGR00877">
    <property type="entry name" value="purD"/>
    <property type="match status" value="1"/>
</dbReference>
<protein>
    <submittedName>
        <fullName evidence="12">Bifunctional purine biosynthetic protein ADE1</fullName>
    </submittedName>
</protein>
<keyword evidence="4 9" id="KW-0547">Nucleotide-binding</keyword>
<dbReference type="EMBL" id="RYZW01000025">
    <property type="protein sequence ID" value="TDZ62046.1"/>
    <property type="molecule type" value="Genomic_DNA"/>
</dbReference>
<evidence type="ECO:0000313" key="12">
    <source>
        <dbReference type="EMBL" id="TDZ62046.1"/>
    </source>
</evidence>
<evidence type="ECO:0000256" key="1">
    <source>
        <dbReference type="ARBA" id="ARBA00022598"/>
    </source>
</evidence>
<dbReference type="SMART" id="SM01209">
    <property type="entry name" value="GARS_A"/>
    <property type="match status" value="1"/>
</dbReference>
<dbReference type="Proteomes" id="UP000295703">
    <property type="component" value="Unassembled WGS sequence"/>
</dbReference>
<evidence type="ECO:0000256" key="6">
    <source>
        <dbReference type="ARBA" id="ARBA00022777"/>
    </source>
</evidence>
<dbReference type="Pfam" id="PF13207">
    <property type="entry name" value="AAA_17"/>
    <property type="match status" value="1"/>
</dbReference>
<dbReference type="PANTHER" id="PTHR43472:SF1">
    <property type="entry name" value="PHOSPHORIBOSYLAMINE--GLYCINE LIGASE, CHLOROPLASTIC"/>
    <property type="match status" value="1"/>
</dbReference>
<keyword evidence="3" id="KW-0479">Metal-binding</keyword>
<keyword evidence="2 10" id="KW-0808">Transferase</keyword>
<comment type="similarity">
    <text evidence="10">Belongs to the adenylate kinase family.</text>
</comment>
<comment type="caution">
    <text evidence="12">The sequence shown here is derived from an EMBL/GenBank/DDBJ whole genome shotgun (WGS) entry which is preliminary data.</text>
</comment>
<dbReference type="InterPro" id="IPR020559">
    <property type="entry name" value="PRibGlycinamide_synth_CS"/>
</dbReference>
<dbReference type="InterPro" id="IPR013815">
    <property type="entry name" value="ATP_grasp_subdomain_1"/>
</dbReference>
<accession>A0A4R8RIF4</accession>
<organism evidence="12 13">
    <name type="scientific">Colletotrichum trifolii</name>
    <dbReference type="NCBI Taxonomy" id="5466"/>
    <lineage>
        <taxon>Eukaryota</taxon>
        <taxon>Fungi</taxon>
        <taxon>Dikarya</taxon>
        <taxon>Ascomycota</taxon>
        <taxon>Pezizomycotina</taxon>
        <taxon>Sordariomycetes</taxon>
        <taxon>Hypocreomycetidae</taxon>
        <taxon>Glomerellales</taxon>
        <taxon>Glomerellaceae</taxon>
        <taxon>Colletotrichum</taxon>
        <taxon>Colletotrichum orbiculare species complex</taxon>
    </lineage>
</organism>
<name>A0A4R8RIF4_COLTR</name>
<dbReference type="PROSITE" id="PS50975">
    <property type="entry name" value="ATP_GRASP"/>
    <property type="match status" value="1"/>
</dbReference>
<evidence type="ECO:0000256" key="7">
    <source>
        <dbReference type="ARBA" id="ARBA00022840"/>
    </source>
</evidence>
<dbReference type="CDD" id="cd01428">
    <property type="entry name" value="ADK"/>
    <property type="match status" value="1"/>
</dbReference>
<dbReference type="Gene3D" id="3.30.470.20">
    <property type="entry name" value="ATP-grasp fold, B domain"/>
    <property type="match status" value="1"/>
</dbReference>
<dbReference type="Gene3D" id="3.30.1490.20">
    <property type="entry name" value="ATP-grasp fold, A domain"/>
    <property type="match status" value="1"/>
</dbReference>
<gene>
    <name evidence="12" type="primary">ADE1-0</name>
    <name evidence="12" type="ORF">CTRI78_v003902</name>
</gene>
<dbReference type="GO" id="GO:0009113">
    <property type="term" value="P:purine nucleobase biosynthetic process"/>
    <property type="evidence" value="ECO:0007669"/>
    <property type="project" value="InterPro"/>
</dbReference>
<dbReference type="InterPro" id="IPR000850">
    <property type="entry name" value="Adenylat/UMP-CMP_kin"/>
</dbReference>
<evidence type="ECO:0000256" key="8">
    <source>
        <dbReference type="ARBA" id="ARBA00023211"/>
    </source>
</evidence>
<evidence type="ECO:0000256" key="5">
    <source>
        <dbReference type="ARBA" id="ARBA00022755"/>
    </source>
</evidence>
<keyword evidence="7 9" id="KW-0067">ATP-binding</keyword>
<evidence type="ECO:0000256" key="4">
    <source>
        <dbReference type="ARBA" id="ARBA00022741"/>
    </source>
</evidence>
<keyword evidence="13" id="KW-1185">Reference proteome</keyword>
<evidence type="ECO:0000256" key="10">
    <source>
        <dbReference type="RuleBase" id="RU003330"/>
    </source>
</evidence>
<keyword evidence="6 10" id="KW-0418">Kinase</keyword>
<dbReference type="PANTHER" id="PTHR43472">
    <property type="entry name" value="PHOSPHORIBOSYLAMINE--GLYCINE LIGASE"/>
    <property type="match status" value="1"/>
</dbReference>
<dbReference type="STRING" id="5466.A0A4R8RIF4"/>
<dbReference type="GO" id="GO:0019205">
    <property type="term" value="F:nucleobase-containing compound kinase activity"/>
    <property type="evidence" value="ECO:0007669"/>
    <property type="project" value="InterPro"/>
</dbReference>
<keyword evidence="1" id="KW-0436">Ligase</keyword>
<keyword evidence="5" id="KW-0658">Purine biosynthesis</keyword>
<dbReference type="FunFam" id="3.30.470.20:FF:000018">
    <property type="entry name" value="Trifunctional purine biosynthetic protein adenosine-3"/>
    <property type="match status" value="1"/>
</dbReference>
<feature type="domain" description="ATP-grasp" evidence="11">
    <location>
        <begin position="225"/>
        <end position="433"/>
    </location>
</feature>
<dbReference type="Gene3D" id="3.40.50.300">
    <property type="entry name" value="P-loop containing nucleotide triphosphate hydrolases"/>
    <property type="match status" value="1"/>
</dbReference>
<proteinExistence type="inferred from homology"/>
<dbReference type="InterPro" id="IPR000115">
    <property type="entry name" value="PRibGlycinamide_synth"/>
</dbReference>
<dbReference type="InterPro" id="IPR027417">
    <property type="entry name" value="P-loop_NTPase"/>
</dbReference>
<dbReference type="InterPro" id="IPR033690">
    <property type="entry name" value="Adenylat_kinase_CS"/>
</dbReference>
<evidence type="ECO:0000256" key="9">
    <source>
        <dbReference type="PROSITE-ProRule" id="PRU00409"/>
    </source>
</evidence>
<evidence type="ECO:0000259" key="11">
    <source>
        <dbReference type="PROSITE" id="PS50975"/>
    </source>
</evidence>
<dbReference type="Pfam" id="PF01071">
    <property type="entry name" value="GARS_A"/>
    <property type="match status" value="1"/>
</dbReference>
<keyword evidence="8" id="KW-0464">Manganese</keyword>
<dbReference type="GO" id="GO:0046872">
    <property type="term" value="F:metal ion binding"/>
    <property type="evidence" value="ECO:0007669"/>
    <property type="project" value="UniProtKB-KW"/>
</dbReference>
<evidence type="ECO:0000313" key="13">
    <source>
        <dbReference type="Proteomes" id="UP000295703"/>
    </source>
</evidence>
<dbReference type="AlphaFoldDB" id="A0A4R8RIF4"/>
<dbReference type="PROSITE" id="PS00113">
    <property type="entry name" value="ADENYLATE_KINASE"/>
    <property type="match status" value="1"/>
</dbReference>
<evidence type="ECO:0000256" key="3">
    <source>
        <dbReference type="ARBA" id="ARBA00022723"/>
    </source>
</evidence>
<dbReference type="GO" id="GO:0005524">
    <property type="term" value="F:ATP binding"/>
    <property type="evidence" value="ECO:0007669"/>
    <property type="project" value="UniProtKB-UniRule"/>
</dbReference>